<dbReference type="InterPro" id="IPR017853">
    <property type="entry name" value="GH"/>
</dbReference>
<evidence type="ECO:0000313" key="10">
    <source>
        <dbReference type="EMBL" id="ODP26208.1"/>
    </source>
</evidence>
<dbReference type="Pfam" id="PF02839">
    <property type="entry name" value="CBM_5_12"/>
    <property type="match status" value="1"/>
</dbReference>
<dbReference type="EMBL" id="MDER01000086">
    <property type="protein sequence ID" value="ODP26208.1"/>
    <property type="molecule type" value="Genomic_DNA"/>
</dbReference>
<dbReference type="PANTHER" id="PTHR45708:SF49">
    <property type="entry name" value="ENDOCHITINASE"/>
    <property type="match status" value="1"/>
</dbReference>
<evidence type="ECO:0000256" key="3">
    <source>
        <dbReference type="ARBA" id="ARBA00023277"/>
    </source>
</evidence>
<reference evidence="10 11" key="1">
    <citation type="submission" date="2016-08" db="EMBL/GenBank/DDBJ databases">
        <title>Genome sequencing of Paenibacillus sp. TI45-13ar, isolated from Korean traditional nuruk.</title>
        <authorList>
            <person name="Kim S.-J."/>
        </authorList>
    </citation>
    <scope>NUCLEOTIDE SEQUENCE [LARGE SCALE GENOMIC DNA]</scope>
    <source>
        <strain evidence="10 11">TI45-13ar</strain>
    </source>
</reference>
<name>A0A1E3KXD2_9BACL</name>
<comment type="similarity">
    <text evidence="7">Belongs to the glycosyl hydrolase 18 family.</text>
</comment>
<dbReference type="PROSITE" id="PS51910">
    <property type="entry name" value="GH18_2"/>
    <property type="match status" value="1"/>
</dbReference>
<keyword evidence="5" id="KW-0624">Polysaccharide degradation</keyword>
<evidence type="ECO:0000259" key="9">
    <source>
        <dbReference type="PROSITE" id="PS51910"/>
    </source>
</evidence>
<proteinExistence type="inferred from homology"/>
<dbReference type="Proteomes" id="UP000094578">
    <property type="component" value="Unassembled WGS sequence"/>
</dbReference>
<dbReference type="InterPro" id="IPR011583">
    <property type="entry name" value="Chitinase_II/V-like_cat"/>
</dbReference>
<evidence type="ECO:0000256" key="5">
    <source>
        <dbReference type="ARBA" id="ARBA00023326"/>
    </source>
</evidence>
<keyword evidence="2 6" id="KW-0378">Hydrolase</keyword>
<accession>A0A1E3KXD2</accession>
<comment type="caution">
    <text evidence="10">The sequence shown here is derived from an EMBL/GenBank/DDBJ whole genome shotgun (WGS) entry which is preliminary data.</text>
</comment>
<dbReference type="STRING" id="1886670.PTI45_04048"/>
<evidence type="ECO:0000256" key="6">
    <source>
        <dbReference type="RuleBase" id="RU000489"/>
    </source>
</evidence>
<dbReference type="GO" id="GO:0008843">
    <property type="term" value="F:endochitinase activity"/>
    <property type="evidence" value="ECO:0007669"/>
    <property type="project" value="UniProtKB-EC"/>
</dbReference>
<evidence type="ECO:0000256" key="4">
    <source>
        <dbReference type="ARBA" id="ARBA00023295"/>
    </source>
</evidence>
<dbReference type="EC" id="3.2.1.14" evidence="1"/>
<dbReference type="SMART" id="SM00495">
    <property type="entry name" value="ChtBD3"/>
    <property type="match status" value="1"/>
</dbReference>
<evidence type="ECO:0000256" key="2">
    <source>
        <dbReference type="ARBA" id="ARBA00022801"/>
    </source>
</evidence>
<dbReference type="InterPro" id="IPR003610">
    <property type="entry name" value="CBM5/12"/>
</dbReference>
<evidence type="ECO:0000256" key="7">
    <source>
        <dbReference type="RuleBase" id="RU004453"/>
    </source>
</evidence>
<keyword evidence="8" id="KW-0732">Signal</keyword>
<dbReference type="PROSITE" id="PS01095">
    <property type="entry name" value="GH18_1"/>
    <property type="match status" value="1"/>
</dbReference>
<dbReference type="GO" id="GO:0008061">
    <property type="term" value="F:chitin binding"/>
    <property type="evidence" value="ECO:0007669"/>
    <property type="project" value="InterPro"/>
</dbReference>
<keyword evidence="11" id="KW-1185">Reference proteome</keyword>
<dbReference type="PATRIC" id="fig|1886670.3.peg.4077"/>
<dbReference type="InterPro" id="IPR050542">
    <property type="entry name" value="Glycosyl_Hydrlase18_Chitinase"/>
</dbReference>
<keyword evidence="4 6" id="KW-0326">Glycosidase</keyword>
<dbReference type="Gene3D" id="2.10.10.20">
    <property type="entry name" value="Carbohydrate-binding module superfamily 5/12"/>
    <property type="match status" value="1"/>
</dbReference>
<dbReference type="SMART" id="SM00636">
    <property type="entry name" value="Glyco_18"/>
    <property type="match status" value="1"/>
</dbReference>
<protein>
    <recommendedName>
        <fullName evidence="1">chitinase</fullName>
        <ecNumber evidence="1">3.2.1.14</ecNumber>
    </recommendedName>
</protein>
<dbReference type="GO" id="GO:0030246">
    <property type="term" value="F:carbohydrate binding"/>
    <property type="evidence" value="ECO:0007669"/>
    <property type="project" value="InterPro"/>
</dbReference>
<dbReference type="SUPFAM" id="SSF51055">
    <property type="entry name" value="Carbohydrate binding domain"/>
    <property type="match status" value="1"/>
</dbReference>
<dbReference type="CDD" id="cd12215">
    <property type="entry name" value="ChiC_BD"/>
    <property type="match status" value="1"/>
</dbReference>
<dbReference type="InterPro" id="IPR001223">
    <property type="entry name" value="Glyco_hydro18_cat"/>
</dbReference>
<dbReference type="GO" id="GO:0005576">
    <property type="term" value="C:extracellular region"/>
    <property type="evidence" value="ECO:0007669"/>
    <property type="project" value="InterPro"/>
</dbReference>
<organism evidence="10 11">
    <name type="scientific">Paenibacillus nuruki</name>
    <dbReference type="NCBI Taxonomy" id="1886670"/>
    <lineage>
        <taxon>Bacteria</taxon>
        <taxon>Bacillati</taxon>
        <taxon>Bacillota</taxon>
        <taxon>Bacilli</taxon>
        <taxon>Bacillales</taxon>
        <taxon>Paenibacillaceae</taxon>
        <taxon>Paenibacillus</taxon>
    </lineage>
</organism>
<dbReference type="InterPro" id="IPR001579">
    <property type="entry name" value="Glyco_hydro_18_chit_AS"/>
</dbReference>
<feature type="domain" description="GH18" evidence="9">
    <location>
        <begin position="47"/>
        <end position="348"/>
    </location>
</feature>
<evidence type="ECO:0000313" key="11">
    <source>
        <dbReference type="Proteomes" id="UP000094578"/>
    </source>
</evidence>
<dbReference type="Pfam" id="PF00704">
    <property type="entry name" value="Glyco_hydro_18"/>
    <property type="match status" value="1"/>
</dbReference>
<feature type="chain" id="PRO_5009131101" description="chitinase" evidence="8">
    <location>
        <begin position="34"/>
        <end position="414"/>
    </location>
</feature>
<feature type="signal peptide" evidence="8">
    <location>
        <begin position="1"/>
        <end position="33"/>
    </location>
</feature>
<dbReference type="GO" id="GO:0000272">
    <property type="term" value="P:polysaccharide catabolic process"/>
    <property type="evidence" value="ECO:0007669"/>
    <property type="project" value="UniProtKB-KW"/>
</dbReference>
<gene>
    <name evidence="10" type="ORF">PTI45_04048</name>
</gene>
<dbReference type="Gene3D" id="3.20.20.80">
    <property type="entry name" value="Glycosidases"/>
    <property type="match status" value="1"/>
</dbReference>
<evidence type="ECO:0000256" key="1">
    <source>
        <dbReference type="ARBA" id="ARBA00012729"/>
    </source>
</evidence>
<dbReference type="AlphaFoldDB" id="A0A1E3KXD2"/>
<keyword evidence="3" id="KW-0119">Carbohydrate metabolism</keyword>
<evidence type="ECO:0000256" key="8">
    <source>
        <dbReference type="SAM" id="SignalP"/>
    </source>
</evidence>
<dbReference type="InterPro" id="IPR036573">
    <property type="entry name" value="CBM_sf_5/12"/>
</dbReference>
<dbReference type="PANTHER" id="PTHR45708">
    <property type="entry name" value="ENDOCHITINASE"/>
    <property type="match status" value="1"/>
</dbReference>
<dbReference type="SUPFAM" id="SSF51445">
    <property type="entry name" value="(Trans)glycosidases"/>
    <property type="match status" value="1"/>
</dbReference>
<sequence>MMNIIQKGKLMKWVLAGVMSCSLLATSMPTTQAADSASTMPSISGKKVMVGYWQNWTSSAKDGYAGGTSRTMALSESPTAYNVVMVAFMTGNGIPTFKPDRGTDAEFRQQVATLNARGTAVILSLGGADAHVQLSAGQEQAFANEIIRLVDVYGFDGLDIDLEQNSIKAGSNTTVIPAALKIVKNHYKAQGQNFLISMAPEFPYLKPGGAYEPYLTSLAGYYDFIAPQLYNQAGDGIWVDEVSKWLAQNSDADKYNFLYYMADSFIHGTRGLLQIPANKLVLGLPANPDAGGNGTVKDPTVVYNVFSKLQSQGQSLKGVMTWSVNWDLGSNSAGTPYNKAFSNAYYNLIYNGTAPTDPTTPTTPTNPDQPTAKAWTASAVYVGGDIVSYNGKTYRAKWWTTGETPGQADVWQQL</sequence>